<dbReference type="SUPFAM" id="SSF51445">
    <property type="entry name" value="(Trans)glycosidases"/>
    <property type="match status" value="1"/>
</dbReference>
<dbReference type="Proteomes" id="UP000838160">
    <property type="component" value="Unassembled WGS sequence"/>
</dbReference>
<evidence type="ECO:0000256" key="2">
    <source>
        <dbReference type="RuleBase" id="RU003690"/>
    </source>
</evidence>
<reference evidence="3" key="1">
    <citation type="submission" date="2021-12" db="EMBL/GenBank/DDBJ databases">
        <authorList>
            <person name="Rodrigo-Torres L."/>
            <person name="Arahal R. D."/>
            <person name="Lucena T."/>
        </authorList>
    </citation>
    <scope>NUCLEOTIDE SEQUENCE</scope>
    <source>
        <strain evidence="3">CECT 8226</strain>
    </source>
</reference>
<dbReference type="PANTHER" id="PTHR10353:SF122">
    <property type="entry name" value="6-PHOSPHO-BETA-GLUCOSIDASE ASCB-RELATED"/>
    <property type="match status" value="1"/>
</dbReference>
<dbReference type="EC" id="3.2.1.21" evidence="3"/>
<keyword evidence="4" id="KW-1185">Reference proteome</keyword>
<dbReference type="InterPro" id="IPR001360">
    <property type="entry name" value="Glyco_hydro_1"/>
</dbReference>
<name>A0ABN8DNW2_9VIBR</name>
<sequence length="562" mass="62947">MVIDMFKFNKYIAGIAITAIASISLTACNGSENSGARDNNVDISTDAEFLEFPNGFLWGSATSAYQVEGAWDVGGRGYTNWDLYTQQLNMANGETGNVAIDQYHRYKDDIKLMAEAGLKSYRFSIAWSRIYPTGMPFVTDELGQPVLDSSGNLQPIPPNAEGVAHYSDLIDELIKNDIEPVVTLFHWDIPVGLWAAGSFNNRFVVDMFAAYSEAVFRNYGDRVSKWITMNEPFVNATMIEGIMAVMMEEMAAGGETSLDAMMAMMKDLPLQRLYGLQMSYIHHYLLAHARAVEIQRNLEASGDIIEGDIGISFDLGVAKPVSDSDADKQATALYNALKNDWFVFPITRGYYPAEPLARLRADGYDFNFSEQVLADDLAYIVEQGLDFTGVNYYTRVAVSADVTDGDFGGNASPMNGNLWDAAYVHYVTEYPNSENGIYDPQGFYETLMYIDNEIGGKPVLITENGGGYRVEDKLTNDGKVHDTLRTRFIKGHIKATWQAINDGANVIGYTAWSLFDNFEWFNGYNGRFGMIYIDYENDLKRYPKDSYYWYADTIEKNGVDND</sequence>
<evidence type="ECO:0000313" key="4">
    <source>
        <dbReference type="Proteomes" id="UP000838160"/>
    </source>
</evidence>
<evidence type="ECO:0000256" key="1">
    <source>
        <dbReference type="ARBA" id="ARBA00023295"/>
    </source>
</evidence>
<accession>A0ABN8DNW2</accession>
<keyword evidence="3" id="KW-0378">Hydrolase</keyword>
<dbReference type="InterPro" id="IPR017853">
    <property type="entry name" value="GH"/>
</dbReference>
<keyword evidence="1 3" id="KW-0326">Glycosidase</keyword>
<dbReference type="InterPro" id="IPR033132">
    <property type="entry name" value="GH_1_N_CS"/>
</dbReference>
<comment type="caution">
    <text evidence="3">The sequence shown here is derived from an EMBL/GenBank/DDBJ whole genome shotgun (WGS) entry which is preliminary data.</text>
</comment>
<dbReference type="PANTHER" id="PTHR10353">
    <property type="entry name" value="GLYCOSYL HYDROLASE"/>
    <property type="match status" value="1"/>
</dbReference>
<organism evidence="3 4">
    <name type="scientific">Vibrio hippocampi</name>
    <dbReference type="NCBI Taxonomy" id="654686"/>
    <lineage>
        <taxon>Bacteria</taxon>
        <taxon>Pseudomonadati</taxon>
        <taxon>Pseudomonadota</taxon>
        <taxon>Gammaproteobacteria</taxon>
        <taxon>Vibrionales</taxon>
        <taxon>Vibrionaceae</taxon>
        <taxon>Vibrio</taxon>
    </lineage>
</organism>
<evidence type="ECO:0000313" key="3">
    <source>
        <dbReference type="EMBL" id="CAH0530372.1"/>
    </source>
</evidence>
<dbReference type="PROSITE" id="PS51257">
    <property type="entry name" value="PROKAR_LIPOPROTEIN"/>
    <property type="match status" value="1"/>
</dbReference>
<dbReference type="Gene3D" id="3.20.20.80">
    <property type="entry name" value="Glycosidases"/>
    <property type="match status" value="1"/>
</dbReference>
<dbReference type="PROSITE" id="PS00653">
    <property type="entry name" value="GLYCOSYL_HYDROL_F1_2"/>
    <property type="match status" value="1"/>
</dbReference>
<dbReference type="GO" id="GO:0008422">
    <property type="term" value="F:beta-glucosidase activity"/>
    <property type="evidence" value="ECO:0007669"/>
    <property type="project" value="UniProtKB-EC"/>
</dbReference>
<dbReference type="PRINTS" id="PR00131">
    <property type="entry name" value="GLHYDRLASE1"/>
</dbReference>
<comment type="similarity">
    <text evidence="2">Belongs to the glycosyl hydrolase 1 family.</text>
</comment>
<protein>
    <submittedName>
        <fullName evidence="3">Beta-glucosidase A</fullName>
        <ecNumber evidence="3">3.2.1.21</ecNumber>
    </submittedName>
</protein>
<gene>
    <name evidence="3" type="primary">bglA</name>
    <name evidence="3" type="ORF">VHP8226_04015</name>
</gene>
<dbReference type="Pfam" id="PF00232">
    <property type="entry name" value="Glyco_hydro_1"/>
    <property type="match status" value="2"/>
</dbReference>
<dbReference type="EMBL" id="CAKLCM010000003">
    <property type="protein sequence ID" value="CAH0530372.1"/>
    <property type="molecule type" value="Genomic_DNA"/>
</dbReference>
<proteinExistence type="inferred from homology"/>